<proteinExistence type="predicted"/>
<evidence type="ECO:0000313" key="1">
    <source>
        <dbReference type="EMBL" id="CAB0030927.1"/>
    </source>
</evidence>
<organism evidence="1 2">
    <name type="scientific">Trichogramma brassicae</name>
    <dbReference type="NCBI Taxonomy" id="86971"/>
    <lineage>
        <taxon>Eukaryota</taxon>
        <taxon>Metazoa</taxon>
        <taxon>Ecdysozoa</taxon>
        <taxon>Arthropoda</taxon>
        <taxon>Hexapoda</taxon>
        <taxon>Insecta</taxon>
        <taxon>Pterygota</taxon>
        <taxon>Neoptera</taxon>
        <taxon>Endopterygota</taxon>
        <taxon>Hymenoptera</taxon>
        <taxon>Apocrita</taxon>
        <taxon>Proctotrupomorpha</taxon>
        <taxon>Chalcidoidea</taxon>
        <taxon>Trichogrammatidae</taxon>
        <taxon>Trichogramma</taxon>
    </lineage>
</organism>
<protein>
    <submittedName>
        <fullName evidence="1">Uncharacterized protein</fullName>
    </submittedName>
</protein>
<sequence>MMAYPLPNITEILIRSVDDEIYSVLEPAWGFGQINLIPVMLRNYKKREQVLSDLIRNSKQLIFRHAKRRRCADLFSAQCPLVFCATVSVPLCFCDNGRLQHLNQDGLKASWQRRMEIEKKSTSHTGRVRATRID</sequence>
<dbReference type="EMBL" id="CADCXV010000579">
    <property type="protein sequence ID" value="CAB0030927.1"/>
    <property type="molecule type" value="Genomic_DNA"/>
</dbReference>
<accession>A0A6H5I023</accession>
<dbReference type="AlphaFoldDB" id="A0A6H5I023"/>
<gene>
    <name evidence="1" type="ORF">TBRA_LOCUS2911</name>
</gene>
<evidence type="ECO:0000313" key="2">
    <source>
        <dbReference type="Proteomes" id="UP000479190"/>
    </source>
</evidence>
<dbReference type="Proteomes" id="UP000479190">
    <property type="component" value="Unassembled WGS sequence"/>
</dbReference>
<keyword evidence="2" id="KW-1185">Reference proteome</keyword>
<name>A0A6H5I023_9HYME</name>
<reference evidence="1 2" key="1">
    <citation type="submission" date="2020-02" db="EMBL/GenBank/DDBJ databases">
        <authorList>
            <person name="Ferguson B K."/>
        </authorList>
    </citation>
    <scope>NUCLEOTIDE SEQUENCE [LARGE SCALE GENOMIC DNA]</scope>
</reference>